<protein>
    <recommendedName>
        <fullName evidence="3">E3 ubiquitin-protein ligase ARIH1-like UBA-like domain-containing protein</fullName>
    </recommendedName>
</protein>
<dbReference type="Pfam" id="PF21235">
    <property type="entry name" value="UBA_ARI1"/>
    <property type="match status" value="1"/>
</dbReference>
<feature type="region of interest" description="Disordered" evidence="1">
    <location>
        <begin position="154"/>
        <end position="176"/>
    </location>
</feature>
<keyword evidence="2" id="KW-1133">Transmembrane helix</keyword>
<evidence type="ECO:0000256" key="2">
    <source>
        <dbReference type="SAM" id="Phobius"/>
    </source>
</evidence>
<dbReference type="GeneID" id="77802549"/>
<dbReference type="RefSeq" id="XP_053024876.1">
    <property type="nucleotide sequence ID" value="XM_053161666.1"/>
</dbReference>
<feature type="transmembrane region" description="Helical" evidence="2">
    <location>
        <begin position="237"/>
        <end position="258"/>
    </location>
</feature>
<keyword evidence="5" id="KW-1185">Reference proteome</keyword>
<reference evidence="4" key="1">
    <citation type="submission" date="2022-10" db="EMBL/GenBank/DDBJ databases">
        <title>Puccinia triticina Genome sequencing and assembly.</title>
        <authorList>
            <person name="Li C."/>
        </authorList>
    </citation>
    <scope>NUCLEOTIDE SEQUENCE</scope>
    <source>
        <strain evidence="4">Pt15</strain>
    </source>
</reference>
<feature type="domain" description="E3 ubiquitin-protein ligase ARIH1-like UBA-like" evidence="3">
    <location>
        <begin position="497"/>
        <end position="531"/>
    </location>
</feature>
<evidence type="ECO:0000259" key="3">
    <source>
        <dbReference type="Pfam" id="PF21235"/>
    </source>
</evidence>
<evidence type="ECO:0000313" key="4">
    <source>
        <dbReference type="EMBL" id="WAQ89321.1"/>
    </source>
</evidence>
<feature type="compositionally biased region" description="Polar residues" evidence="1">
    <location>
        <begin position="48"/>
        <end position="73"/>
    </location>
</feature>
<evidence type="ECO:0000313" key="5">
    <source>
        <dbReference type="Proteomes" id="UP001164743"/>
    </source>
</evidence>
<dbReference type="InterPro" id="IPR048962">
    <property type="entry name" value="ARIH1-like_UBL"/>
</dbReference>
<dbReference type="PANTHER" id="PTHR23077:SF12">
    <property type="entry name" value="PEROXISOMAL ATPASE PEX1"/>
    <property type="match status" value="1"/>
</dbReference>
<feature type="transmembrane region" description="Helical" evidence="2">
    <location>
        <begin position="265"/>
        <end position="288"/>
    </location>
</feature>
<gene>
    <name evidence="4" type="ORF">PtA15_11A8</name>
</gene>
<accession>A0ABY7CYX7</accession>
<keyword evidence="2" id="KW-0812">Transmembrane</keyword>
<organism evidence="4 5">
    <name type="scientific">Puccinia triticina</name>
    <dbReference type="NCBI Taxonomy" id="208348"/>
    <lineage>
        <taxon>Eukaryota</taxon>
        <taxon>Fungi</taxon>
        <taxon>Dikarya</taxon>
        <taxon>Basidiomycota</taxon>
        <taxon>Pucciniomycotina</taxon>
        <taxon>Pucciniomycetes</taxon>
        <taxon>Pucciniales</taxon>
        <taxon>Pucciniaceae</taxon>
        <taxon>Puccinia</taxon>
    </lineage>
</organism>
<dbReference type="PANTHER" id="PTHR23077">
    <property type="entry name" value="AAA-FAMILY ATPASE"/>
    <property type="match status" value="1"/>
</dbReference>
<evidence type="ECO:0000256" key="1">
    <source>
        <dbReference type="SAM" id="MobiDB-lite"/>
    </source>
</evidence>
<feature type="region of interest" description="Disordered" evidence="1">
    <location>
        <begin position="32"/>
        <end position="118"/>
    </location>
</feature>
<name>A0ABY7CYX7_9BASI</name>
<sequence length="624" mass="67818">MNNSTTPTNGIVVTPEMWQQMQSMLALFQTAKSAPAPASLDQQPPAKASNQPSQITSASNLYCNLGSQESNQQESDDKSALDNSGFKNKKKESTAPPNKQSTPIIDTQVSQSPSSKKDQDLLVISDLKSYDFSEAAGIKDSVLAIEDAPAIKDAPASEDASDSENLPASKHAPAIEDTPDIEDAAAIQENEASPSEEAVKKTSLNFTVAQILGRSSSIGPSLKYHAAASSALRRLHLIFQLCILVATLALAPGATLWLRGQQTDCLSLAGLGYLLVFDALGAAHAPLFDPRPEDGTYRLRDALGHKDAGASIRLPFGYTPLSLIPPSHIDSFWCRHLAEEFLSIANAATKDNLVILVSTCSSSVSIHNLLRSETHIFSETLELNGLSRANRREILTELIKLKAAKSGLEISRIKPDALSSEKTKGYLLTLSDVQDLVNQAVHQAIIRSMRTAHQDSSKPPASLELQDFESAQSGFVPISLRNVKLQKSKVNWSDIGVEHVAGIIGIAGKDATLILRYFGWNKDLLMEKYMDSQKKVFQDVGIWTDLELNKPLSSKCRTRSTPQFECKICFNNEPGQDTIYLHSCPPLPKDKGAPASSGGSHLETVEGVKWWLDEAERSILNPRI</sequence>
<dbReference type="EMBL" id="CP110431">
    <property type="protein sequence ID" value="WAQ89321.1"/>
    <property type="molecule type" value="Genomic_DNA"/>
</dbReference>
<feature type="compositionally biased region" description="Polar residues" evidence="1">
    <location>
        <begin position="95"/>
        <end position="114"/>
    </location>
</feature>
<dbReference type="Proteomes" id="UP001164743">
    <property type="component" value="Chromosome 11A"/>
</dbReference>
<proteinExistence type="predicted"/>
<dbReference type="InterPro" id="IPR050168">
    <property type="entry name" value="AAA_ATPase_domain"/>
</dbReference>
<keyword evidence="2" id="KW-0472">Membrane</keyword>